<evidence type="ECO:0000313" key="3">
    <source>
        <dbReference type="Proteomes" id="UP000440224"/>
    </source>
</evidence>
<reference evidence="2 3" key="1">
    <citation type="submission" date="2019-10" db="EMBL/GenBank/DDBJ databases">
        <title>A soil myxobacterium in the family Polyangiaceae.</title>
        <authorList>
            <person name="Li Y."/>
            <person name="Wang J."/>
        </authorList>
    </citation>
    <scope>NUCLEOTIDE SEQUENCE [LARGE SCALE GENOMIC DNA]</scope>
    <source>
        <strain evidence="2 3">DSM 14734</strain>
    </source>
</reference>
<feature type="chain" id="PRO_5026829647" description="Secreted protein" evidence="1">
    <location>
        <begin position="31"/>
        <end position="110"/>
    </location>
</feature>
<evidence type="ECO:0000256" key="1">
    <source>
        <dbReference type="SAM" id="SignalP"/>
    </source>
</evidence>
<sequence length="110" mass="11814">MHRHPWRIVRALRVLLACLVLLLPAAPARSAPAVVDTVLVVAYTRAAAQVARAAPEVAPRHVEAPRAEVEAPPRKVPSFVRTEPLAATAPDASSVPVPAERWLLHCALLC</sequence>
<name>A0A6N7PV15_9BACT</name>
<comment type="caution">
    <text evidence="2">The sequence shown here is derived from an EMBL/GenBank/DDBJ whole genome shotgun (WGS) entry which is preliminary data.</text>
</comment>
<protein>
    <recommendedName>
        <fullName evidence="4">Secreted protein</fullName>
    </recommendedName>
</protein>
<dbReference type="RefSeq" id="WP_153822198.1">
    <property type="nucleotide sequence ID" value="NZ_WJIE01000007.1"/>
</dbReference>
<accession>A0A6N7PV15</accession>
<gene>
    <name evidence="2" type="ORF">GF068_26325</name>
</gene>
<proteinExistence type="predicted"/>
<evidence type="ECO:0008006" key="4">
    <source>
        <dbReference type="Google" id="ProtNLM"/>
    </source>
</evidence>
<feature type="signal peptide" evidence="1">
    <location>
        <begin position="1"/>
        <end position="30"/>
    </location>
</feature>
<dbReference type="EMBL" id="WJIE01000007">
    <property type="protein sequence ID" value="MRG95407.1"/>
    <property type="molecule type" value="Genomic_DNA"/>
</dbReference>
<keyword evidence="3" id="KW-1185">Reference proteome</keyword>
<dbReference type="Proteomes" id="UP000440224">
    <property type="component" value="Unassembled WGS sequence"/>
</dbReference>
<keyword evidence="1" id="KW-0732">Signal</keyword>
<organism evidence="2 3">
    <name type="scientific">Polyangium spumosum</name>
    <dbReference type="NCBI Taxonomy" id="889282"/>
    <lineage>
        <taxon>Bacteria</taxon>
        <taxon>Pseudomonadati</taxon>
        <taxon>Myxococcota</taxon>
        <taxon>Polyangia</taxon>
        <taxon>Polyangiales</taxon>
        <taxon>Polyangiaceae</taxon>
        <taxon>Polyangium</taxon>
    </lineage>
</organism>
<dbReference type="AlphaFoldDB" id="A0A6N7PV15"/>
<evidence type="ECO:0000313" key="2">
    <source>
        <dbReference type="EMBL" id="MRG95407.1"/>
    </source>
</evidence>